<dbReference type="EMBL" id="JABXXP010000925">
    <property type="protein sequence ID" value="NVN13433.1"/>
    <property type="molecule type" value="Genomic_DNA"/>
</dbReference>
<gene>
    <name evidence="2" type="ORF">HUK84_20220</name>
</gene>
<dbReference type="RefSeq" id="WP_176641796.1">
    <property type="nucleotide sequence ID" value="NZ_JABXXP010000925.1"/>
</dbReference>
<feature type="non-terminal residue" evidence="2">
    <location>
        <position position="1"/>
    </location>
</feature>
<dbReference type="AlphaFoldDB" id="A0A7Y7M9Q7"/>
<dbReference type="Pfam" id="PF00111">
    <property type="entry name" value="Fer2"/>
    <property type="match status" value="1"/>
</dbReference>
<dbReference type="CDD" id="cd00207">
    <property type="entry name" value="fer2"/>
    <property type="match status" value="1"/>
</dbReference>
<name>A0A7Y7M9Q7_9PROT</name>
<dbReference type="Gene3D" id="3.10.20.30">
    <property type="match status" value="1"/>
</dbReference>
<comment type="caution">
    <text evidence="2">The sequence shown here is derived from an EMBL/GenBank/DDBJ whole genome shotgun (WGS) entry which is preliminary data.</text>
</comment>
<dbReference type="PROSITE" id="PS00197">
    <property type="entry name" value="2FE2S_FER_1"/>
    <property type="match status" value="1"/>
</dbReference>
<proteinExistence type="predicted"/>
<dbReference type="InterPro" id="IPR012675">
    <property type="entry name" value="Beta-grasp_dom_sf"/>
</dbReference>
<dbReference type="InterPro" id="IPR006058">
    <property type="entry name" value="2Fe2S_fd_BS"/>
</dbReference>
<reference evidence="2 3" key="1">
    <citation type="submission" date="2020-06" db="EMBL/GenBank/DDBJ databases">
        <title>Description of novel acetic acid bacteria.</title>
        <authorList>
            <person name="Sombolestani A."/>
        </authorList>
    </citation>
    <scope>NUCLEOTIDE SEQUENCE [LARGE SCALE GENOMIC DNA]</scope>
    <source>
        <strain evidence="2 3">LMG 31431</strain>
    </source>
</reference>
<dbReference type="GO" id="GO:0051537">
    <property type="term" value="F:2 iron, 2 sulfur cluster binding"/>
    <property type="evidence" value="ECO:0007669"/>
    <property type="project" value="InterPro"/>
</dbReference>
<dbReference type="PROSITE" id="PS51085">
    <property type="entry name" value="2FE2S_FER_2"/>
    <property type="match status" value="1"/>
</dbReference>
<sequence length="87" mass="9217">GRGFEVLAARAGLRVTVGSDEPITAALARAGVRVPVSCEQGICGTCVVTMLEGEADHRDAYLTDDERTDQIVLCCSRARSPLLVVDL</sequence>
<accession>A0A7Y7M9Q7</accession>
<evidence type="ECO:0000313" key="3">
    <source>
        <dbReference type="Proteomes" id="UP000534870"/>
    </source>
</evidence>
<dbReference type="InterPro" id="IPR036010">
    <property type="entry name" value="2Fe-2S_ferredoxin-like_sf"/>
</dbReference>
<dbReference type="InterPro" id="IPR001041">
    <property type="entry name" value="2Fe-2S_ferredoxin-type"/>
</dbReference>
<dbReference type="SUPFAM" id="SSF54292">
    <property type="entry name" value="2Fe-2S ferredoxin-like"/>
    <property type="match status" value="1"/>
</dbReference>
<protein>
    <submittedName>
        <fullName evidence="2">2Fe-2S iron-sulfur cluster binding domain-containing protein</fullName>
    </submittedName>
</protein>
<evidence type="ECO:0000259" key="1">
    <source>
        <dbReference type="PROSITE" id="PS51085"/>
    </source>
</evidence>
<dbReference type="Proteomes" id="UP000534870">
    <property type="component" value="Unassembled WGS sequence"/>
</dbReference>
<organism evidence="2 3">
    <name type="scientific">Nguyenibacter vanlangensis</name>
    <dbReference type="NCBI Taxonomy" id="1216886"/>
    <lineage>
        <taxon>Bacteria</taxon>
        <taxon>Pseudomonadati</taxon>
        <taxon>Pseudomonadota</taxon>
        <taxon>Alphaproteobacteria</taxon>
        <taxon>Acetobacterales</taxon>
        <taxon>Acetobacteraceae</taxon>
        <taxon>Nguyenibacter</taxon>
    </lineage>
</organism>
<evidence type="ECO:0000313" key="2">
    <source>
        <dbReference type="EMBL" id="NVN13433.1"/>
    </source>
</evidence>
<feature type="domain" description="2Fe-2S ferredoxin-type" evidence="1">
    <location>
        <begin position="4"/>
        <end position="87"/>
    </location>
</feature>